<proteinExistence type="predicted"/>
<gene>
    <name evidence="2" type="ORF">T4B_6387</name>
</gene>
<comment type="caution">
    <text evidence="2">The sequence shown here is derived from an EMBL/GenBank/DDBJ whole genome shotgun (WGS) entry which is preliminary data.</text>
</comment>
<dbReference type="AlphaFoldDB" id="A0A0V1GGC8"/>
<evidence type="ECO:0000313" key="3">
    <source>
        <dbReference type="Proteomes" id="UP000054805"/>
    </source>
</evidence>
<evidence type="ECO:0000256" key="1">
    <source>
        <dbReference type="SAM" id="Phobius"/>
    </source>
</evidence>
<sequence>MGKENDFIFGLLVEIIPLGFHGILIRLLHAG</sequence>
<keyword evidence="1" id="KW-0472">Membrane</keyword>
<dbReference type="EMBL" id="JYDS01002477">
    <property type="protein sequence ID" value="KRY97338.1"/>
    <property type="molecule type" value="Genomic_DNA"/>
</dbReference>
<dbReference type="Proteomes" id="UP000054805">
    <property type="component" value="Unassembled WGS sequence"/>
</dbReference>
<protein>
    <submittedName>
        <fullName evidence="2">Uncharacterized protein</fullName>
    </submittedName>
</protein>
<feature type="transmembrane region" description="Helical" evidence="1">
    <location>
        <begin position="7"/>
        <end position="28"/>
    </location>
</feature>
<keyword evidence="1" id="KW-1133">Transmembrane helix</keyword>
<evidence type="ECO:0000313" key="2">
    <source>
        <dbReference type="EMBL" id="KRY97338.1"/>
    </source>
</evidence>
<keyword evidence="1" id="KW-0812">Transmembrane</keyword>
<keyword evidence="3" id="KW-1185">Reference proteome</keyword>
<reference evidence="2 3" key="1">
    <citation type="submission" date="2015-01" db="EMBL/GenBank/DDBJ databases">
        <title>Evolution of Trichinella species and genotypes.</title>
        <authorList>
            <person name="Korhonen P.K."/>
            <person name="Edoardo P."/>
            <person name="Giuseppe L.R."/>
            <person name="Gasser R.B."/>
        </authorList>
    </citation>
    <scope>NUCLEOTIDE SEQUENCE [LARGE SCALE GENOMIC DNA]</scope>
    <source>
        <strain evidence="2">ISS588</strain>
    </source>
</reference>
<name>A0A0V1GGC8_TRIPS</name>
<accession>A0A0V1GGC8</accession>
<organism evidence="2 3">
    <name type="scientific">Trichinella pseudospiralis</name>
    <name type="common">Parasitic roundworm</name>
    <dbReference type="NCBI Taxonomy" id="6337"/>
    <lineage>
        <taxon>Eukaryota</taxon>
        <taxon>Metazoa</taxon>
        <taxon>Ecdysozoa</taxon>
        <taxon>Nematoda</taxon>
        <taxon>Enoplea</taxon>
        <taxon>Dorylaimia</taxon>
        <taxon>Trichinellida</taxon>
        <taxon>Trichinellidae</taxon>
        <taxon>Trichinella</taxon>
    </lineage>
</organism>